<organism evidence="3 4">
    <name type="scientific">Paracoccus aestuariivivens</name>
    <dbReference type="NCBI Taxonomy" id="1820333"/>
    <lineage>
        <taxon>Bacteria</taxon>
        <taxon>Pseudomonadati</taxon>
        <taxon>Pseudomonadota</taxon>
        <taxon>Alphaproteobacteria</taxon>
        <taxon>Rhodobacterales</taxon>
        <taxon>Paracoccaceae</taxon>
        <taxon>Paracoccus</taxon>
    </lineage>
</organism>
<evidence type="ECO:0000256" key="1">
    <source>
        <dbReference type="ARBA" id="ARBA00022849"/>
    </source>
</evidence>
<dbReference type="EMBL" id="WMIE01000007">
    <property type="protein sequence ID" value="MTH78685.1"/>
    <property type="molecule type" value="Genomic_DNA"/>
</dbReference>
<dbReference type="AlphaFoldDB" id="A0A6L6JBW3"/>
<evidence type="ECO:0000259" key="2">
    <source>
        <dbReference type="SMART" id="SM00226"/>
    </source>
</evidence>
<accession>A0A6L6JBW3</accession>
<evidence type="ECO:0000313" key="4">
    <source>
        <dbReference type="Proteomes" id="UP000478183"/>
    </source>
</evidence>
<name>A0A6L6JBW3_9RHOB</name>
<dbReference type="PANTHER" id="PTHR43428">
    <property type="entry name" value="ARSENATE REDUCTASE"/>
    <property type="match status" value="1"/>
</dbReference>
<dbReference type="SUPFAM" id="SSF52788">
    <property type="entry name" value="Phosphotyrosine protein phosphatases I"/>
    <property type="match status" value="1"/>
</dbReference>
<feature type="domain" description="Phosphotyrosine protein phosphatase I" evidence="2">
    <location>
        <begin position="7"/>
        <end position="148"/>
    </location>
</feature>
<dbReference type="InterPro" id="IPR036196">
    <property type="entry name" value="Ptyr_pPase_sf"/>
</dbReference>
<dbReference type="GO" id="GO:0046685">
    <property type="term" value="P:response to arsenic-containing substance"/>
    <property type="evidence" value="ECO:0007669"/>
    <property type="project" value="UniProtKB-KW"/>
</dbReference>
<sequence length="152" mass="17122">MAGQIPGSVLFCCDHNAIRSPMAEGMMKHYYGRVAYVQSAGVKNDMEVDGFAIAVCNEIGVEISQHRSRSFDEMKEWGDDLGSFDLVVALSPASQRQALELTRISHLDVEYWPIMDPTGLAEEREAKLALYRQIRDQIRDRMIDRFGPPKTG</sequence>
<dbReference type="PANTHER" id="PTHR43428:SF1">
    <property type="entry name" value="ARSENATE REDUCTASE"/>
    <property type="match status" value="1"/>
</dbReference>
<dbReference type="Proteomes" id="UP000478183">
    <property type="component" value="Unassembled WGS sequence"/>
</dbReference>
<evidence type="ECO:0000313" key="3">
    <source>
        <dbReference type="EMBL" id="MTH78685.1"/>
    </source>
</evidence>
<dbReference type="Pfam" id="PF01451">
    <property type="entry name" value="LMWPc"/>
    <property type="match status" value="1"/>
</dbReference>
<keyword evidence="1" id="KW-0059">Arsenical resistance</keyword>
<protein>
    <submittedName>
        <fullName evidence="3">Low molecular weight phosphatase family protein</fullName>
    </submittedName>
</protein>
<comment type="caution">
    <text evidence="3">The sequence shown here is derived from an EMBL/GenBank/DDBJ whole genome shotgun (WGS) entry which is preliminary data.</text>
</comment>
<proteinExistence type="predicted"/>
<keyword evidence="4" id="KW-1185">Reference proteome</keyword>
<dbReference type="Gene3D" id="3.40.50.2300">
    <property type="match status" value="1"/>
</dbReference>
<dbReference type="SMART" id="SM00226">
    <property type="entry name" value="LMWPc"/>
    <property type="match status" value="1"/>
</dbReference>
<dbReference type="RefSeq" id="WP_170295178.1">
    <property type="nucleotide sequence ID" value="NZ_WMIE01000007.1"/>
</dbReference>
<gene>
    <name evidence="3" type="ORF">GL286_13195</name>
</gene>
<reference evidence="3 4" key="1">
    <citation type="submission" date="2019-11" db="EMBL/GenBank/DDBJ databases">
        <authorList>
            <person name="Dong K."/>
        </authorList>
    </citation>
    <scope>NUCLEOTIDE SEQUENCE [LARGE SCALE GENOMIC DNA]</scope>
    <source>
        <strain evidence="3 4">NBRC 111993</strain>
    </source>
</reference>
<dbReference type="InterPro" id="IPR023485">
    <property type="entry name" value="Ptyr_pPase"/>
</dbReference>